<dbReference type="Proteomes" id="UP000677082">
    <property type="component" value="Unassembled WGS sequence"/>
</dbReference>
<proteinExistence type="predicted"/>
<comment type="caution">
    <text evidence="2">The sequence shown here is derived from an EMBL/GenBank/DDBJ whole genome shotgun (WGS) entry which is preliminary data.</text>
</comment>
<evidence type="ECO:0000256" key="1">
    <source>
        <dbReference type="SAM" id="MobiDB-lite"/>
    </source>
</evidence>
<evidence type="ECO:0000313" key="2">
    <source>
        <dbReference type="EMBL" id="GIM97936.1"/>
    </source>
</evidence>
<evidence type="ECO:0000313" key="3">
    <source>
        <dbReference type="Proteomes" id="UP000677082"/>
    </source>
</evidence>
<name>A0A920BRT1_9ACTN</name>
<organism evidence="2 3">
    <name type="scientific">Paractinoplanes toevensis</name>
    <dbReference type="NCBI Taxonomy" id="571911"/>
    <lineage>
        <taxon>Bacteria</taxon>
        <taxon>Bacillati</taxon>
        <taxon>Actinomycetota</taxon>
        <taxon>Actinomycetes</taxon>
        <taxon>Micromonosporales</taxon>
        <taxon>Micromonosporaceae</taxon>
        <taxon>Paractinoplanes</taxon>
    </lineage>
</organism>
<dbReference type="EMBL" id="BOQN01000173">
    <property type="protein sequence ID" value="GIM97936.1"/>
    <property type="molecule type" value="Genomic_DNA"/>
</dbReference>
<feature type="compositionally biased region" description="Polar residues" evidence="1">
    <location>
        <begin position="130"/>
        <end position="143"/>
    </location>
</feature>
<accession>A0A920BRT1</accession>
<gene>
    <name evidence="2" type="ORF">Ato02nite_097290</name>
</gene>
<keyword evidence="3" id="KW-1185">Reference proteome</keyword>
<dbReference type="AlphaFoldDB" id="A0A920BRT1"/>
<sequence>MPPVGTARCEVVSTGGDHVTRSALGNGAAEDDGGLERCPAEEKPSVWLTLSVRNVWAGIVSAGEEHATVGFYAFDNRAVRPAARLIQQALHDLRLIPAHDRQPPKVPHPGWLQAQLLALLNVDPAGYSGSSQPCAKSRANWTTVRAGRPAGSATDGR</sequence>
<reference evidence="2 3" key="1">
    <citation type="submission" date="2021-03" db="EMBL/GenBank/DDBJ databases">
        <title>Whole genome shotgun sequence of Actinoplanes toevensis NBRC 105298.</title>
        <authorList>
            <person name="Komaki H."/>
            <person name="Tamura T."/>
        </authorList>
    </citation>
    <scope>NUCLEOTIDE SEQUENCE [LARGE SCALE GENOMIC DNA]</scope>
    <source>
        <strain evidence="2 3">NBRC 105298</strain>
    </source>
</reference>
<protein>
    <submittedName>
        <fullName evidence="2">Uncharacterized protein</fullName>
    </submittedName>
</protein>
<feature type="region of interest" description="Disordered" evidence="1">
    <location>
        <begin position="130"/>
        <end position="157"/>
    </location>
</feature>